<name>A0A8S5Q9V9_9CAUD</name>
<dbReference type="EMBL" id="BK015608">
    <property type="protein sequence ID" value="DAE15595.1"/>
    <property type="molecule type" value="Genomic_DNA"/>
</dbReference>
<reference evidence="1" key="1">
    <citation type="journal article" date="2021" name="Proc. Natl. Acad. Sci. U.S.A.">
        <title>A Catalog of Tens of Thousands of Viruses from Human Metagenomes Reveals Hidden Associations with Chronic Diseases.</title>
        <authorList>
            <person name="Tisza M.J."/>
            <person name="Buck C.B."/>
        </authorList>
    </citation>
    <scope>NUCLEOTIDE SEQUENCE</scope>
    <source>
        <strain evidence="1">Ctoic9</strain>
    </source>
</reference>
<protein>
    <submittedName>
        <fullName evidence="1">Uncharacterized protein</fullName>
    </submittedName>
</protein>
<sequence>MSMIAQGEGLALGGAQPLALQVVVYCRASESVFYS</sequence>
<organism evidence="1">
    <name type="scientific">Siphoviridae sp. ctoic9</name>
    <dbReference type="NCBI Taxonomy" id="2825671"/>
    <lineage>
        <taxon>Viruses</taxon>
        <taxon>Duplodnaviria</taxon>
        <taxon>Heunggongvirae</taxon>
        <taxon>Uroviricota</taxon>
        <taxon>Caudoviricetes</taxon>
    </lineage>
</organism>
<accession>A0A8S5Q9V9</accession>
<proteinExistence type="predicted"/>
<evidence type="ECO:0000313" key="1">
    <source>
        <dbReference type="EMBL" id="DAE15595.1"/>
    </source>
</evidence>